<gene>
    <name evidence="2" type="ORF">Q9L58_001246</name>
</gene>
<organism evidence="2 3">
    <name type="scientific">Discina gigas</name>
    <dbReference type="NCBI Taxonomy" id="1032678"/>
    <lineage>
        <taxon>Eukaryota</taxon>
        <taxon>Fungi</taxon>
        <taxon>Dikarya</taxon>
        <taxon>Ascomycota</taxon>
        <taxon>Pezizomycotina</taxon>
        <taxon>Pezizomycetes</taxon>
        <taxon>Pezizales</taxon>
        <taxon>Discinaceae</taxon>
        <taxon>Discina</taxon>
    </lineage>
</organism>
<name>A0ABR3GUQ9_9PEZI</name>
<dbReference type="InterPro" id="IPR014721">
    <property type="entry name" value="Ribsml_uS5_D2-typ_fold_subgr"/>
</dbReference>
<evidence type="ECO:0000256" key="1">
    <source>
        <dbReference type="SAM" id="MobiDB-lite"/>
    </source>
</evidence>
<comment type="caution">
    <text evidence="2">The sequence shown here is derived from an EMBL/GenBank/DDBJ whole genome shotgun (WGS) entry which is preliminary data.</text>
</comment>
<evidence type="ECO:0000313" key="3">
    <source>
        <dbReference type="Proteomes" id="UP001447188"/>
    </source>
</evidence>
<dbReference type="Gene3D" id="3.30.230.10">
    <property type="match status" value="1"/>
</dbReference>
<feature type="compositionally biased region" description="Acidic residues" evidence="1">
    <location>
        <begin position="168"/>
        <end position="178"/>
    </location>
</feature>
<feature type="compositionally biased region" description="Basic and acidic residues" evidence="1">
    <location>
        <begin position="157"/>
        <end position="167"/>
    </location>
</feature>
<dbReference type="InterPro" id="IPR020568">
    <property type="entry name" value="Ribosomal_Su5_D2-typ_SF"/>
</dbReference>
<reference evidence="2 3" key="1">
    <citation type="submission" date="2024-02" db="EMBL/GenBank/DDBJ databases">
        <title>Discinaceae phylogenomics.</title>
        <authorList>
            <person name="Dirks A.C."/>
            <person name="James T.Y."/>
        </authorList>
    </citation>
    <scope>NUCLEOTIDE SEQUENCE [LARGE SCALE GENOMIC DNA]</scope>
    <source>
        <strain evidence="2 3">ACD0624</strain>
    </source>
</reference>
<dbReference type="InterPro" id="IPR020539">
    <property type="entry name" value="RNase_P_CS"/>
</dbReference>
<dbReference type="EMBL" id="JBBBZM010000009">
    <property type="protein sequence ID" value="KAL0639679.1"/>
    <property type="molecule type" value="Genomic_DNA"/>
</dbReference>
<dbReference type="Proteomes" id="UP001447188">
    <property type="component" value="Unassembled WGS sequence"/>
</dbReference>
<keyword evidence="3" id="KW-1185">Reference proteome</keyword>
<feature type="region of interest" description="Disordered" evidence="1">
    <location>
        <begin position="157"/>
        <end position="261"/>
    </location>
</feature>
<feature type="compositionally biased region" description="Basic and acidic residues" evidence="1">
    <location>
        <begin position="179"/>
        <end position="215"/>
    </location>
</feature>
<dbReference type="PROSITE" id="PS00648">
    <property type="entry name" value="RIBONUCLEASE_P"/>
    <property type="match status" value="1"/>
</dbReference>
<dbReference type="SUPFAM" id="SSF54211">
    <property type="entry name" value="Ribosomal protein S5 domain 2-like"/>
    <property type="match status" value="1"/>
</dbReference>
<protein>
    <submittedName>
        <fullName evidence="2">Uncharacterized protein</fullName>
    </submittedName>
</protein>
<accession>A0ABR3GUQ9</accession>
<evidence type="ECO:0000313" key="2">
    <source>
        <dbReference type="EMBL" id="KAL0639679.1"/>
    </source>
</evidence>
<feature type="compositionally biased region" description="Basic and acidic residues" evidence="1">
    <location>
        <begin position="225"/>
        <end position="261"/>
    </location>
</feature>
<proteinExistence type="predicted"/>
<sequence>MAFATKSLVSTKSFNLRYNFLPMVSLNASIARNVYHPLHAKTIERQKEEERPQLIIDIVSTIKRTSPKAVVRNRSKRRVREATYQVLKENGYGRDGKAENGGKKDLVGTLAFFTTTETVLTPWEELKAEVRYGVGKWIVLRQRGEKIEGAGRDIKDKNLGEEEREGIVEEEEEEEEEEKDIKGEKDRNLGGEKREGVGEDIKGEEERDMKDRNLGEEEEEEEEEKDPKGEQDRNPAGEKRERAGEDIKREEEYIRGEQAKE</sequence>